<dbReference type="InParanoid" id="E9HHJ6"/>
<dbReference type="EMBL" id="GL732648">
    <property type="protein sequence ID" value="EFX68789.1"/>
    <property type="molecule type" value="Genomic_DNA"/>
</dbReference>
<sequence>MSPRWARNSSNKAHVILEKLFRDGSIEATTQPKLIYDSNSLFQTFPLTVFRTVFNELKSSSGLLLRKRRAEEENLLDDSNCSSPGITKALKQLADDEADSVENPDARVTHHNQPILMSVYKEPITQQEMLIILCVLPIGASEVRFTLVGSGPGSRLAIIDYLWPPIIFEIENLFAEEIKQGDLADCHPKINALKEDLKFTREYLSEAPKGSIELALPIPVQTASNTIKRYGKNRKDGSQTMIVELTAFQTSYTVDPKQCKIEFKATGL</sequence>
<accession>E9HHJ6</accession>
<dbReference type="AlphaFoldDB" id="E9HHJ6"/>
<gene>
    <name evidence="1" type="ORF">DAPPUDRAFT_114254</name>
</gene>
<reference evidence="1 2" key="1">
    <citation type="journal article" date="2011" name="Science">
        <title>The ecoresponsive genome of Daphnia pulex.</title>
        <authorList>
            <person name="Colbourne J.K."/>
            <person name="Pfrender M.E."/>
            <person name="Gilbert D."/>
            <person name="Thomas W.K."/>
            <person name="Tucker A."/>
            <person name="Oakley T.H."/>
            <person name="Tokishita S."/>
            <person name="Aerts A."/>
            <person name="Arnold G.J."/>
            <person name="Basu M.K."/>
            <person name="Bauer D.J."/>
            <person name="Caceres C.E."/>
            <person name="Carmel L."/>
            <person name="Casola C."/>
            <person name="Choi J.H."/>
            <person name="Detter J.C."/>
            <person name="Dong Q."/>
            <person name="Dusheyko S."/>
            <person name="Eads B.D."/>
            <person name="Frohlich T."/>
            <person name="Geiler-Samerotte K.A."/>
            <person name="Gerlach D."/>
            <person name="Hatcher P."/>
            <person name="Jogdeo S."/>
            <person name="Krijgsveld J."/>
            <person name="Kriventseva E.V."/>
            <person name="Kultz D."/>
            <person name="Laforsch C."/>
            <person name="Lindquist E."/>
            <person name="Lopez J."/>
            <person name="Manak J.R."/>
            <person name="Muller J."/>
            <person name="Pangilinan J."/>
            <person name="Patwardhan R.P."/>
            <person name="Pitluck S."/>
            <person name="Pritham E.J."/>
            <person name="Rechtsteiner A."/>
            <person name="Rho M."/>
            <person name="Rogozin I.B."/>
            <person name="Sakarya O."/>
            <person name="Salamov A."/>
            <person name="Schaack S."/>
            <person name="Shapiro H."/>
            <person name="Shiga Y."/>
            <person name="Skalitzky C."/>
            <person name="Smith Z."/>
            <person name="Souvorov A."/>
            <person name="Sung W."/>
            <person name="Tang Z."/>
            <person name="Tsuchiya D."/>
            <person name="Tu H."/>
            <person name="Vos H."/>
            <person name="Wang M."/>
            <person name="Wolf Y.I."/>
            <person name="Yamagata H."/>
            <person name="Yamada T."/>
            <person name="Ye Y."/>
            <person name="Shaw J.R."/>
            <person name="Andrews J."/>
            <person name="Crease T.J."/>
            <person name="Tang H."/>
            <person name="Lucas S.M."/>
            <person name="Robertson H.M."/>
            <person name="Bork P."/>
            <person name="Koonin E.V."/>
            <person name="Zdobnov E.M."/>
            <person name="Grigoriev I.V."/>
            <person name="Lynch M."/>
            <person name="Boore J.L."/>
        </authorList>
    </citation>
    <scope>NUCLEOTIDE SEQUENCE [LARGE SCALE GENOMIC DNA]</scope>
</reference>
<proteinExistence type="predicted"/>
<keyword evidence="2" id="KW-1185">Reference proteome</keyword>
<dbReference type="KEGG" id="dpx:DAPPUDRAFT_114254"/>
<dbReference type="Proteomes" id="UP000000305">
    <property type="component" value="Unassembled WGS sequence"/>
</dbReference>
<evidence type="ECO:0000313" key="1">
    <source>
        <dbReference type="EMBL" id="EFX68789.1"/>
    </source>
</evidence>
<evidence type="ECO:0000313" key="2">
    <source>
        <dbReference type="Proteomes" id="UP000000305"/>
    </source>
</evidence>
<dbReference type="PhylomeDB" id="E9HHJ6"/>
<protein>
    <submittedName>
        <fullName evidence="1">Uncharacterized protein</fullName>
    </submittedName>
</protein>
<name>E9HHJ6_DAPPU</name>
<organism evidence="1 2">
    <name type="scientific">Daphnia pulex</name>
    <name type="common">Water flea</name>
    <dbReference type="NCBI Taxonomy" id="6669"/>
    <lineage>
        <taxon>Eukaryota</taxon>
        <taxon>Metazoa</taxon>
        <taxon>Ecdysozoa</taxon>
        <taxon>Arthropoda</taxon>
        <taxon>Crustacea</taxon>
        <taxon>Branchiopoda</taxon>
        <taxon>Diplostraca</taxon>
        <taxon>Cladocera</taxon>
        <taxon>Anomopoda</taxon>
        <taxon>Daphniidae</taxon>
        <taxon>Daphnia</taxon>
    </lineage>
</organism>
<dbReference type="HOGENOM" id="CLU_068540_0_0_1"/>
<dbReference type="OrthoDB" id="6356850at2759"/>